<protein>
    <recommendedName>
        <fullName evidence="3">Cell envelope-related transcriptional attenuator domain-containing protein</fullName>
    </recommendedName>
</protein>
<feature type="domain" description="Cell envelope-related transcriptional attenuator" evidence="3">
    <location>
        <begin position="90"/>
        <end position="248"/>
    </location>
</feature>
<evidence type="ECO:0000259" key="3">
    <source>
        <dbReference type="Pfam" id="PF03816"/>
    </source>
</evidence>
<dbReference type="PANTHER" id="PTHR33392">
    <property type="entry name" value="POLYISOPRENYL-TEICHOIC ACID--PEPTIDOGLYCAN TEICHOIC ACID TRANSFERASE TAGU"/>
    <property type="match status" value="1"/>
</dbReference>
<keyword evidence="5" id="KW-1185">Reference proteome</keyword>
<name>A0A2A6Z8T3_9FIRM</name>
<keyword evidence="2" id="KW-0472">Membrane</keyword>
<dbReference type="Gene3D" id="3.40.630.190">
    <property type="entry name" value="LCP protein"/>
    <property type="match status" value="1"/>
</dbReference>
<comment type="similarity">
    <text evidence="1">Belongs to the LytR/CpsA/Psr (LCP) family.</text>
</comment>
<keyword evidence="2" id="KW-0812">Transmembrane</keyword>
<reference evidence="4 5" key="1">
    <citation type="journal article" date="2017" name="Front. Microbiol.">
        <title>New Insights into the Diversity of the Genus Faecalibacterium.</title>
        <authorList>
            <person name="Benevides L."/>
            <person name="Burman S."/>
            <person name="Martin R."/>
            <person name="Robert V."/>
            <person name="Thomas M."/>
            <person name="Miquel S."/>
            <person name="Chain F."/>
            <person name="Sokol H."/>
            <person name="Bermudez-Humaran L.G."/>
            <person name="Morrison M."/>
            <person name="Langella P."/>
            <person name="Azevedo V.A."/>
            <person name="Chatel J.M."/>
            <person name="Soares S."/>
        </authorList>
    </citation>
    <scope>NUCLEOTIDE SEQUENCE [LARGE SCALE GENOMIC DNA]</scope>
    <source>
        <strain evidence="5">CNCM I-4540</strain>
    </source>
</reference>
<keyword evidence="2" id="KW-1133">Transmembrane helix</keyword>
<dbReference type="EMBL" id="NMTQ01000037">
    <property type="protein sequence ID" value="PDX57773.1"/>
    <property type="molecule type" value="Genomic_DNA"/>
</dbReference>
<proteinExistence type="inferred from homology"/>
<comment type="caution">
    <text evidence="4">The sequence shown here is derived from an EMBL/GenBank/DDBJ whole genome shotgun (WGS) entry which is preliminary data.</text>
</comment>
<dbReference type="AlphaFoldDB" id="A0A2A6Z8T3"/>
<dbReference type="PANTHER" id="PTHR33392:SF6">
    <property type="entry name" value="POLYISOPRENYL-TEICHOIC ACID--PEPTIDOGLYCAN TEICHOIC ACID TRANSFERASE TAGU"/>
    <property type="match status" value="1"/>
</dbReference>
<dbReference type="Proteomes" id="UP000220752">
    <property type="component" value="Unassembled WGS sequence"/>
</dbReference>
<evidence type="ECO:0000256" key="1">
    <source>
        <dbReference type="ARBA" id="ARBA00006068"/>
    </source>
</evidence>
<evidence type="ECO:0000313" key="4">
    <source>
        <dbReference type="EMBL" id="PDX57773.1"/>
    </source>
</evidence>
<dbReference type="Pfam" id="PF03816">
    <property type="entry name" value="LytR_cpsA_psr"/>
    <property type="match status" value="1"/>
</dbReference>
<organism evidence="4 5">
    <name type="scientific">Faecalibacterium langellae</name>
    <dbReference type="NCBI Taxonomy" id="3435293"/>
    <lineage>
        <taxon>Bacteria</taxon>
        <taxon>Bacillati</taxon>
        <taxon>Bacillota</taxon>
        <taxon>Clostridia</taxon>
        <taxon>Eubacteriales</taxon>
        <taxon>Oscillospiraceae</taxon>
        <taxon>Faecalibacterium</taxon>
    </lineage>
</organism>
<sequence length="331" mass="36633">MNRQKQHRGAAAALAVLVLAAVLFFVGGSWLEKRSQKPETRTELPQETAETMEVDGVTYRRRTDLTTILVMGIDHDSEIEAEGSYQGGQADFQRLIVIDSKNKTVRQLKIDRDTMAEVTVLGMLGNPVGTTQMQISLAHGFGDGREESCGYARDAVSRLLQGESIDFYLAMSLDGISVLNDLAGGVTVTLEDDFSAADPAMTKGATLTLQGDQAEIFVRRRMDIGEGTNEARMVRQEEYLTQLSAQLESRVQQDQQFTAQVYDALQPYLVTDLAKGRLVNEVWAAKDDTVEPAIALEGEHKVAEDGFTEFYPTEESIQKAVLELFWEPAEE</sequence>
<feature type="transmembrane region" description="Helical" evidence="2">
    <location>
        <begin position="12"/>
        <end position="31"/>
    </location>
</feature>
<dbReference type="InterPro" id="IPR050922">
    <property type="entry name" value="LytR/CpsA/Psr_CW_biosynth"/>
</dbReference>
<evidence type="ECO:0000256" key="2">
    <source>
        <dbReference type="SAM" id="Phobius"/>
    </source>
</evidence>
<dbReference type="InterPro" id="IPR004474">
    <property type="entry name" value="LytR_CpsA_psr"/>
</dbReference>
<accession>A0A2A6Z8T3</accession>
<gene>
    <name evidence="4" type="ORF">CGS46_14930</name>
</gene>
<evidence type="ECO:0000313" key="5">
    <source>
        <dbReference type="Proteomes" id="UP000220752"/>
    </source>
</evidence>